<reference evidence="2 3" key="1">
    <citation type="submission" date="2018-10" db="EMBL/GenBank/DDBJ databases">
        <title>Genomic Encyclopedia of Archaeal and Bacterial Type Strains, Phase II (KMG-II): from individual species to whole genera.</title>
        <authorList>
            <person name="Goeker M."/>
        </authorList>
    </citation>
    <scope>NUCLEOTIDE SEQUENCE [LARGE SCALE GENOMIC DNA]</scope>
    <source>
        <strain evidence="2 3">DSM 43383</strain>
    </source>
</reference>
<dbReference type="EMBL" id="RBWU01000004">
    <property type="protein sequence ID" value="RKS73189.1"/>
    <property type="molecule type" value="Genomic_DNA"/>
</dbReference>
<gene>
    <name evidence="2" type="ORF">BZB76_3877</name>
</gene>
<evidence type="ECO:0000313" key="3">
    <source>
        <dbReference type="Proteomes" id="UP000274601"/>
    </source>
</evidence>
<organism evidence="2 3">
    <name type="scientific">Actinomadura pelletieri DSM 43383</name>
    <dbReference type="NCBI Taxonomy" id="1120940"/>
    <lineage>
        <taxon>Bacteria</taxon>
        <taxon>Bacillati</taxon>
        <taxon>Actinomycetota</taxon>
        <taxon>Actinomycetes</taxon>
        <taxon>Streptosporangiales</taxon>
        <taxon>Thermomonosporaceae</taxon>
        <taxon>Actinomadura</taxon>
    </lineage>
</organism>
<comment type="caution">
    <text evidence="2">The sequence shown here is derived from an EMBL/GenBank/DDBJ whole genome shotgun (WGS) entry which is preliminary data.</text>
</comment>
<accession>A0A495QKV8</accession>
<dbReference type="AlphaFoldDB" id="A0A495QKV8"/>
<dbReference type="RefSeq" id="WP_170180677.1">
    <property type="nucleotide sequence ID" value="NZ_RBWU01000004.1"/>
</dbReference>
<protein>
    <submittedName>
        <fullName evidence="2">Uncharacterized protein DUF3883</fullName>
    </submittedName>
</protein>
<evidence type="ECO:0000313" key="2">
    <source>
        <dbReference type="EMBL" id="RKS73189.1"/>
    </source>
</evidence>
<name>A0A495QKV8_9ACTN</name>
<feature type="domain" description="Protein NO VEIN C-terminal" evidence="1">
    <location>
        <begin position="4"/>
        <end position="58"/>
    </location>
</feature>
<dbReference type="Pfam" id="PF13020">
    <property type="entry name" value="NOV_C"/>
    <property type="match status" value="1"/>
</dbReference>
<proteinExistence type="predicted"/>
<dbReference type="InterPro" id="IPR024975">
    <property type="entry name" value="NOV_C"/>
</dbReference>
<evidence type="ECO:0000259" key="1">
    <source>
        <dbReference type="Pfam" id="PF13020"/>
    </source>
</evidence>
<dbReference type="Proteomes" id="UP000274601">
    <property type="component" value="Unassembled WGS sequence"/>
</dbReference>
<sequence length="79" mass="8846">MPHNNPGFDIRSRNIDDHWVFIEVKGRIHGAKDFYVTRTEILTGKNSGPNYRLALVSAHPAALKHDVCTSLGTWTSVKS</sequence>
<keyword evidence="3" id="KW-1185">Reference proteome</keyword>